<evidence type="ECO:0000313" key="2">
    <source>
        <dbReference type="Proteomes" id="UP000318081"/>
    </source>
</evidence>
<proteinExistence type="predicted"/>
<accession>A0ABX5XH42</accession>
<evidence type="ECO:0000313" key="1">
    <source>
        <dbReference type="EMBL" id="QDV81161.1"/>
    </source>
</evidence>
<dbReference type="Gene3D" id="1.25.40.80">
    <property type="match status" value="1"/>
</dbReference>
<organism evidence="1 2">
    <name type="scientific">Stieleria magnilauensis</name>
    <dbReference type="NCBI Taxonomy" id="2527963"/>
    <lineage>
        <taxon>Bacteria</taxon>
        <taxon>Pseudomonadati</taxon>
        <taxon>Planctomycetota</taxon>
        <taxon>Planctomycetia</taxon>
        <taxon>Pirellulales</taxon>
        <taxon>Pirellulaceae</taxon>
        <taxon>Stieleria</taxon>
    </lineage>
</organism>
<dbReference type="SUPFAM" id="SSF48173">
    <property type="entry name" value="Cryptochrome/photolyase FAD-binding domain"/>
    <property type="match status" value="1"/>
</dbReference>
<dbReference type="PANTHER" id="PTHR38657">
    <property type="entry name" value="SLR1343 PROTEIN"/>
    <property type="match status" value="1"/>
</dbReference>
<dbReference type="Gene3D" id="1.10.579.10">
    <property type="entry name" value="DNA Cyclobutane Dipyrimidine Photolyase, subunit A, domain 3"/>
    <property type="match status" value="1"/>
</dbReference>
<dbReference type="Gene3D" id="3.40.50.620">
    <property type="entry name" value="HUPs"/>
    <property type="match status" value="1"/>
</dbReference>
<dbReference type="InterPro" id="IPR036134">
    <property type="entry name" value="Crypto/Photolyase_FAD-like_sf"/>
</dbReference>
<dbReference type="PANTHER" id="PTHR38657:SF1">
    <property type="entry name" value="SLR1343 PROTEIN"/>
    <property type="match status" value="1"/>
</dbReference>
<dbReference type="Pfam" id="PF04244">
    <property type="entry name" value="DPRP"/>
    <property type="match status" value="1"/>
</dbReference>
<dbReference type="EMBL" id="CP036432">
    <property type="protein sequence ID" value="QDV81161.1"/>
    <property type="molecule type" value="Genomic_DNA"/>
</dbReference>
<gene>
    <name evidence="1" type="ORF">TBK1r_00760</name>
</gene>
<name>A0ABX5XH42_9BACT</name>
<dbReference type="InterPro" id="IPR052551">
    <property type="entry name" value="UV-DNA_repair_photolyase"/>
</dbReference>
<keyword evidence="2" id="KW-1185">Reference proteome</keyword>
<dbReference type="InterPro" id="IPR014729">
    <property type="entry name" value="Rossmann-like_a/b/a_fold"/>
</dbReference>
<sequence length="516" mass="60765">MEPQTARPRKPPAPKVITLILAILPNQLFSDHPGLRQKPSQVLLLEDSLFFGDWRYPATFHKQKLWLHRATMKRYEAELIDKGFSTRYVEYDRDSPKLADQLKQAIPATERDGETLAIAHPTDFIFEKRVQEVCDELNLDLQILPNPGFLNTPEQNSEYRSGKKRWFMADFYKWQRKRLDVLMDGEEPVGDQWSFDEDNRKKIPKKQLSAIPPVPEPKRDEFDEEAVSYVQDRFGDHPGSLDTLFYPTSRASARYWLKQFLDKRLTNFGDYEDAIVEGESWLWHSVLTPSLNIGLLTPDEVLRATLTYAQDHDVPLNSLEGFVRQLIGWREFMRATYEDLGVKMRTTNHWQHHRPMPKCFYDASTGVDPIDETIERVLQTGYCHHIERLMVLGGFMFLCEIDPDDIYRWFMELFVDSYDWVMVPNAYAMSQNADGGLITTKPYFSGSSYIRKMSHYKSAPWCDIWDGLYWRWIWNHHRELGKNPRWAMMCSMAKKMDAEKRNRHQDNAERFLERLG</sequence>
<protein>
    <submittedName>
        <fullName evidence="1">Deoxyribodipyrimidine photo-lyase-related protein</fullName>
    </submittedName>
</protein>
<dbReference type="Proteomes" id="UP000318081">
    <property type="component" value="Chromosome"/>
</dbReference>
<reference evidence="1 2" key="1">
    <citation type="submission" date="2019-02" db="EMBL/GenBank/DDBJ databases">
        <title>Deep-cultivation of Planctomycetes and their phenomic and genomic characterization uncovers novel biology.</title>
        <authorList>
            <person name="Wiegand S."/>
            <person name="Jogler M."/>
            <person name="Boedeker C."/>
            <person name="Pinto D."/>
            <person name="Vollmers J."/>
            <person name="Rivas-Marin E."/>
            <person name="Kohn T."/>
            <person name="Peeters S.H."/>
            <person name="Heuer A."/>
            <person name="Rast P."/>
            <person name="Oberbeckmann S."/>
            <person name="Bunk B."/>
            <person name="Jeske O."/>
            <person name="Meyerdierks A."/>
            <person name="Storesund J.E."/>
            <person name="Kallscheuer N."/>
            <person name="Luecker S."/>
            <person name="Lage O.M."/>
            <person name="Pohl T."/>
            <person name="Merkel B.J."/>
            <person name="Hornburger P."/>
            <person name="Mueller R.-W."/>
            <person name="Bruemmer F."/>
            <person name="Labrenz M."/>
            <person name="Spormann A.M."/>
            <person name="Op den Camp H."/>
            <person name="Overmann J."/>
            <person name="Amann R."/>
            <person name="Jetten M.S.M."/>
            <person name="Mascher T."/>
            <person name="Medema M.H."/>
            <person name="Devos D.P."/>
            <person name="Kaster A.-K."/>
            <person name="Ovreas L."/>
            <person name="Rohde M."/>
            <person name="Galperin M.Y."/>
            <person name="Jogler C."/>
        </authorList>
    </citation>
    <scope>NUCLEOTIDE SEQUENCE [LARGE SCALE GENOMIC DNA]</scope>
    <source>
        <strain evidence="1 2">TBK1r</strain>
    </source>
</reference>
<dbReference type="InterPro" id="IPR007357">
    <property type="entry name" value="PhrB-like"/>
</dbReference>
<dbReference type="Gene3D" id="1.10.10.1710">
    <property type="entry name" value="Deoxyribodipyrimidine photolyase-related"/>
    <property type="match status" value="1"/>
</dbReference>